<evidence type="ECO:0000256" key="1">
    <source>
        <dbReference type="SAM" id="MobiDB-lite"/>
    </source>
</evidence>
<dbReference type="Proteomes" id="UP000093695">
    <property type="component" value="Chromosome"/>
</dbReference>
<dbReference type="EMBL" id="CP016174">
    <property type="protein sequence ID" value="ANN14826.1"/>
    <property type="molecule type" value="Genomic_DNA"/>
</dbReference>
<keyword evidence="2" id="KW-0812">Transmembrane</keyword>
<sequence length="147" mass="16699">MFWLFGQIWLWLLISFALGCGVTWLMTRGDRREQVAQEPEVREPERAIPVHAEPEPEPLPLAAEQTQFLPPARVHDDDEPYDQEPEGHREGQLTPEPVRPARVYHADEPEPAVRNGDHGREPEPVWPSDEDWPPGGRAAEHRPGQGG</sequence>
<keyword evidence="2" id="KW-1133">Transmembrane helix</keyword>
<dbReference type="KEGG" id="aori:SD37_03595"/>
<feature type="compositionally biased region" description="Basic and acidic residues" evidence="1">
    <location>
        <begin position="34"/>
        <end position="54"/>
    </location>
</feature>
<dbReference type="STRING" id="31958.SD37_03595"/>
<gene>
    <name evidence="3" type="ORF">SD37_03595</name>
</gene>
<protein>
    <submittedName>
        <fullName evidence="3">Uncharacterized protein</fullName>
    </submittedName>
</protein>
<dbReference type="RefSeq" id="WP_044853822.1">
    <property type="nucleotide sequence ID" value="NZ_CP016174.1"/>
</dbReference>
<dbReference type="AlphaFoldDB" id="A0A193BRJ6"/>
<keyword evidence="4" id="KW-1185">Reference proteome</keyword>
<organism evidence="3 4">
    <name type="scientific">Amycolatopsis orientalis</name>
    <name type="common">Nocardia orientalis</name>
    <dbReference type="NCBI Taxonomy" id="31958"/>
    <lineage>
        <taxon>Bacteria</taxon>
        <taxon>Bacillati</taxon>
        <taxon>Actinomycetota</taxon>
        <taxon>Actinomycetes</taxon>
        <taxon>Pseudonocardiales</taxon>
        <taxon>Pseudonocardiaceae</taxon>
        <taxon>Amycolatopsis</taxon>
    </lineage>
</organism>
<feature type="transmembrane region" description="Helical" evidence="2">
    <location>
        <begin position="6"/>
        <end position="26"/>
    </location>
</feature>
<evidence type="ECO:0000313" key="3">
    <source>
        <dbReference type="EMBL" id="ANN14826.1"/>
    </source>
</evidence>
<keyword evidence="2" id="KW-0472">Membrane</keyword>
<evidence type="ECO:0000313" key="4">
    <source>
        <dbReference type="Proteomes" id="UP000093695"/>
    </source>
</evidence>
<reference evidence="3 4" key="1">
    <citation type="journal article" date="2015" name="Genome Announc.">
        <title>Draft Genome Sequence of Norvancomycin-Producing Strain Amycolatopsis orientalis CPCC200066.</title>
        <authorList>
            <person name="Lei X."/>
            <person name="Yuan F."/>
            <person name="Shi Y."/>
            <person name="Li X."/>
            <person name="Wang L."/>
            <person name="Hong B."/>
        </authorList>
    </citation>
    <scope>NUCLEOTIDE SEQUENCE [LARGE SCALE GENOMIC DNA]</scope>
    <source>
        <strain evidence="3 4">B-37</strain>
    </source>
</reference>
<accession>A0A193BRJ6</accession>
<feature type="region of interest" description="Disordered" evidence="1">
    <location>
        <begin position="34"/>
        <end position="147"/>
    </location>
</feature>
<evidence type="ECO:0000256" key="2">
    <source>
        <dbReference type="SAM" id="Phobius"/>
    </source>
</evidence>
<feature type="compositionally biased region" description="Basic and acidic residues" evidence="1">
    <location>
        <begin position="138"/>
        <end position="147"/>
    </location>
</feature>
<name>A0A193BRJ6_AMYOR</name>
<proteinExistence type="predicted"/>